<protein>
    <recommendedName>
        <fullName evidence="1">BTB domain-containing protein</fullName>
    </recommendedName>
</protein>
<evidence type="ECO:0000313" key="3">
    <source>
        <dbReference type="Proteomes" id="UP001218218"/>
    </source>
</evidence>
<evidence type="ECO:0000259" key="1">
    <source>
        <dbReference type="PROSITE" id="PS50097"/>
    </source>
</evidence>
<dbReference type="EMBL" id="JARIHO010000078">
    <property type="protein sequence ID" value="KAJ7310628.1"/>
    <property type="molecule type" value="Genomic_DNA"/>
</dbReference>
<comment type="caution">
    <text evidence="2">The sequence shown here is derived from an EMBL/GenBank/DDBJ whole genome shotgun (WGS) entry which is preliminary data.</text>
</comment>
<dbReference type="SUPFAM" id="SSF54695">
    <property type="entry name" value="POZ domain"/>
    <property type="match status" value="1"/>
</dbReference>
<name>A0AAD7ECF4_9AGAR</name>
<dbReference type="Proteomes" id="UP001218218">
    <property type="component" value="Unassembled WGS sequence"/>
</dbReference>
<reference evidence="2" key="1">
    <citation type="submission" date="2023-03" db="EMBL/GenBank/DDBJ databases">
        <title>Massive genome expansion in bonnet fungi (Mycena s.s.) driven by repeated elements and novel gene families across ecological guilds.</title>
        <authorList>
            <consortium name="Lawrence Berkeley National Laboratory"/>
            <person name="Harder C.B."/>
            <person name="Miyauchi S."/>
            <person name="Viragh M."/>
            <person name="Kuo A."/>
            <person name="Thoen E."/>
            <person name="Andreopoulos B."/>
            <person name="Lu D."/>
            <person name="Skrede I."/>
            <person name="Drula E."/>
            <person name="Henrissat B."/>
            <person name="Morin E."/>
            <person name="Kohler A."/>
            <person name="Barry K."/>
            <person name="LaButti K."/>
            <person name="Morin E."/>
            <person name="Salamov A."/>
            <person name="Lipzen A."/>
            <person name="Mereny Z."/>
            <person name="Hegedus B."/>
            <person name="Baldrian P."/>
            <person name="Stursova M."/>
            <person name="Weitz H."/>
            <person name="Taylor A."/>
            <person name="Grigoriev I.V."/>
            <person name="Nagy L.G."/>
            <person name="Martin F."/>
            <person name="Kauserud H."/>
        </authorList>
    </citation>
    <scope>NUCLEOTIDE SEQUENCE</scope>
    <source>
        <strain evidence="2">CBHHK002</strain>
    </source>
</reference>
<evidence type="ECO:0000313" key="2">
    <source>
        <dbReference type="EMBL" id="KAJ7310628.1"/>
    </source>
</evidence>
<organism evidence="2 3">
    <name type="scientific">Mycena albidolilacea</name>
    <dbReference type="NCBI Taxonomy" id="1033008"/>
    <lineage>
        <taxon>Eukaryota</taxon>
        <taxon>Fungi</taxon>
        <taxon>Dikarya</taxon>
        <taxon>Basidiomycota</taxon>
        <taxon>Agaricomycotina</taxon>
        <taxon>Agaricomycetes</taxon>
        <taxon>Agaricomycetidae</taxon>
        <taxon>Agaricales</taxon>
        <taxon>Marasmiineae</taxon>
        <taxon>Mycenaceae</taxon>
        <taxon>Mycena</taxon>
    </lineage>
</organism>
<dbReference type="AlphaFoldDB" id="A0AAD7ECF4"/>
<keyword evidence="3" id="KW-1185">Reference proteome</keyword>
<dbReference type="PROSITE" id="PS50097">
    <property type="entry name" value="BTB"/>
    <property type="match status" value="1"/>
</dbReference>
<sequence length="333" mass="37466">MEGGGRLVAPLSEPHRLPELWFEDGNIVLQAENSQFRVYRGVLAARSCVFQDMLGFPQPSDSELVEGCPLVHLPDSAGEVTTFLKAIFDSGCFLPYPFPTDFDTIAGTLRLAHKYEVGYLRARALVHLSSMFTFFNSATGPSTIPPSWNRPEEQAYKMCVVQLAREVDALWILPTAFYSLSTSSAALGTEIFHGTVYNGRPATLSELDQQSFLNGNRIQAASVVDHILRFLLFPVDIVGCTQPLCYKRRLQAFEANRQDRQESPYDPLHVWDENDWVLLSDVCAVCLKAMKQIHAEARHKFWDDLPRIYGLPPWPELERMRMAAIGADLEVLA</sequence>
<feature type="domain" description="BTB" evidence="1">
    <location>
        <begin position="25"/>
        <end position="96"/>
    </location>
</feature>
<proteinExistence type="predicted"/>
<dbReference type="CDD" id="cd18186">
    <property type="entry name" value="BTB_POZ_ZBTB_KLHL-like"/>
    <property type="match status" value="1"/>
</dbReference>
<dbReference type="InterPro" id="IPR011333">
    <property type="entry name" value="SKP1/BTB/POZ_sf"/>
</dbReference>
<gene>
    <name evidence="2" type="ORF">DFH08DRAFT_944037</name>
</gene>
<dbReference type="Gene3D" id="3.30.710.10">
    <property type="entry name" value="Potassium Channel Kv1.1, Chain A"/>
    <property type="match status" value="1"/>
</dbReference>
<accession>A0AAD7ECF4</accession>
<dbReference type="InterPro" id="IPR000210">
    <property type="entry name" value="BTB/POZ_dom"/>
</dbReference>